<feature type="region of interest" description="Disordered" evidence="1">
    <location>
        <begin position="81"/>
        <end position="133"/>
    </location>
</feature>
<dbReference type="AlphaFoldDB" id="A0A062UT75"/>
<feature type="signal peptide" evidence="2">
    <location>
        <begin position="1"/>
        <end position="21"/>
    </location>
</feature>
<dbReference type="STRING" id="1280947.HY30_01320"/>
<organism evidence="3 4">
    <name type="scientific">Hyphomonas chukchiensis</name>
    <dbReference type="NCBI Taxonomy" id="1280947"/>
    <lineage>
        <taxon>Bacteria</taxon>
        <taxon>Pseudomonadati</taxon>
        <taxon>Pseudomonadota</taxon>
        <taxon>Alphaproteobacteria</taxon>
        <taxon>Hyphomonadales</taxon>
        <taxon>Hyphomonadaceae</taxon>
        <taxon>Hyphomonas</taxon>
    </lineage>
</organism>
<feature type="chain" id="PRO_5001618557" evidence="2">
    <location>
        <begin position="22"/>
        <end position="133"/>
    </location>
</feature>
<proteinExistence type="predicted"/>
<dbReference type="PATRIC" id="fig|1280947.3.peg.259"/>
<protein>
    <submittedName>
        <fullName evidence="3">Uncharacterized protein</fullName>
    </submittedName>
</protein>
<comment type="caution">
    <text evidence="3">The sequence shown here is derived from an EMBL/GenBank/DDBJ whole genome shotgun (WGS) entry which is preliminary data.</text>
</comment>
<evidence type="ECO:0000256" key="2">
    <source>
        <dbReference type="SAM" id="SignalP"/>
    </source>
</evidence>
<evidence type="ECO:0000313" key="4">
    <source>
        <dbReference type="Proteomes" id="UP000027190"/>
    </source>
</evidence>
<sequence length="133" mass="13931">MKRTLTATAAIVALLAMPAYAQVSGIDTTTTPSTDASIDIEPPAMETGADIMADGEPYPDDVMDIETREEAGMPISEVEANAEAAAGADTEAEAQGDADLGAETDVDTRITNEFEPEPDIDIGSQLDLKIEDQ</sequence>
<evidence type="ECO:0000256" key="1">
    <source>
        <dbReference type="SAM" id="MobiDB-lite"/>
    </source>
</evidence>
<dbReference type="Proteomes" id="UP000027190">
    <property type="component" value="Unassembled WGS sequence"/>
</dbReference>
<feature type="compositionally biased region" description="Acidic residues" evidence="1">
    <location>
        <begin position="90"/>
        <end position="105"/>
    </location>
</feature>
<accession>A0A062UT75</accession>
<dbReference type="OrthoDB" id="9857077at2"/>
<keyword evidence="2" id="KW-0732">Signal</keyword>
<gene>
    <name evidence="3" type="ORF">HY30_01320</name>
</gene>
<dbReference type="EMBL" id="AWFG01000001">
    <property type="protein sequence ID" value="KCZ61007.1"/>
    <property type="molecule type" value="Genomic_DNA"/>
</dbReference>
<keyword evidence="4" id="KW-1185">Reference proteome</keyword>
<dbReference type="RefSeq" id="WP_034736116.1">
    <property type="nucleotide sequence ID" value="NZ_AWFG01000001.1"/>
</dbReference>
<evidence type="ECO:0000313" key="3">
    <source>
        <dbReference type="EMBL" id="KCZ61007.1"/>
    </source>
</evidence>
<reference evidence="3 4" key="1">
    <citation type="journal article" date="2014" name="Antonie Van Leeuwenhoek">
        <title>Hyphomonas beringensis sp. nov. and Hyphomonas chukchiensis sp. nov., isolated from surface seawater of the Bering Sea and Chukchi Sea.</title>
        <authorList>
            <person name="Li C."/>
            <person name="Lai Q."/>
            <person name="Li G."/>
            <person name="Dong C."/>
            <person name="Wang J."/>
            <person name="Liao Y."/>
            <person name="Shao Z."/>
        </authorList>
    </citation>
    <scope>NUCLEOTIDE SEQUENCE [LARGE SCALE GENOMIC DNA]</scope>
    <source>
        <strain evidence="3 4">BH-BN04-4</strain>
    </source>
</reference>
<name>A0A062UT75_9PROT</name>